<evidence type="ECO:0000259" key="2">
    <source>
        <dbReference type="Pfam" id="PF00296"/>
    </source>
</evidence>
<evidence type="ECO:0000313" key="4">
    <source>
        <dbReference type="Proteomes" id="UP000240988"/>
    </source>
</evidence>
<protein>
    <submittedName>
        <fullName evidence="3">LLM class F420-dependent oxidoreductase</fullName>
    </submittedName>
</protein>
<dbReference type="GO" id="GO:0016705">
    <property type="term" value="F:oxidoreductase activity, acting on paired donors, with incorporation or reduction of molecular oxygen"/>
    <property type="evidence" value="ECO:0007669"/>
    <property type="project" value="InterPro"/>
</dbReference>
<dbReference type="CDD" id="cd01097">
    <property type="entry name" value="Tetrahydromethanopterin_reductase"/>
    <property type="match status" value="1"/>
</dbReference>
<gene>
    <name evidence="3" type="ORF">MRAB57_1529</name>
</gene>
<proteinExistence type="predicted"/>
<dbReference type="InterPro" id="IPR036661">
    <property type="entry name" value="Luciferase-like_sf"/>
</dbReference>
<dbReference type="NCBIfam" id="TIGR03857">
    <property type="entry name" value="F420_MSMEG_2249"/>
    <property type="match status" value="1"/>
</dbReference>
<keyword evidence="4" id="KW-1185">Reference proteome</keyword>
<feature type="non-terminal residue" evidence="3">
    <location>
        <position position="1"/>
    </location>
</feature>
<dbReference type="Gene3D" id="3.20.20.30">
    <property type="entry name" value="Luciferase-like domain"/>
    <property type="match status" value="1"/>
</dbReference>
<name>A0A2U3NQN3_9MYCO</name>
<organism evidence="3 4">
    <name type="scientific">Mycobacterium rhizamassiliense</name>
    <dbReference type="NCBI Taxonomy" id="1841860"/>
    <lineage>
        <taxon>Bacteria</taxon>
        <taxon>Bacillati</taxon>
        <taxon>Actinomycetota</taxon>
        <taxon>Actinomycetes</taxon>
        <taxon>Mycobacteriales</taxon>
        <taxon>Mycobacteriaceae</taxon>
        <taxon>Mycobacterium</taxon>
    </lineage>
</organism>
<reference evidence="3 4" key="1">
    <citation type="submission" date="2017-01" db="EMBL/GenBank/DDBJ databases">
        <authorList>
            <consortium name="Urmite Genomes"/>
        </authorList>
    </citation>
    <scope>NUCLEOTIDE SEQUENCE [LARGE SCALE GENOMIC DNA]</scope>
    <source>
        <strain evidence="3 4">AB57</strain>
    </source>
</reference>
<dbReference type="InterPro" id="IPR050564">
    <property type="entry name" value="F420-G6PD/mer"/>
</dbReference>
<dbReference type="InterPro" id="IPR011251">
    <property type="entry name" value="Luciferase-like_dom"/>
</dbReference>
<dbReference type="Proteomes" id="UP000240988">
    <property type="component" value="Unassembled WGS sequence"/>
</dbReference>
<keyword evidence="1" id="KW-0560">Oxidoreductase</keyword>
<dbReference type="PANTHER" id="PTHR43244:SF1">
    <property type="entry name" value="5,10-METHYLENETETRAHYDROMETHANOPTERIN REDUCTASE"/>
    <property type="match status" value="1"/>
</dbReference>
<sequence>VTTLLPELGCYLLAGQPRSARDLIGEVIDAETLGLGTAFISERYNKKEAASLCGAAAAVSTDIQICTAATNHNTRHPMVTAGMARTMQDLTGGRFTLGIGRGIAVLQGMYGMTNVSTAQMEDFAGLMRRLFRGEAIIGHDGPAGKFPVLHLDSALDEHLPMCVVAFGPETLKLAGRCFDHVVLHTYFTDETTRRCVKAVKASAESAGRNPDDVVVWSCLATIGDHVPYADRLRKTVGRLGTYLQGYGQLLVDTNEWDPAALQRFLSDPIVSGVAGLDVVGTTEQLEHAATLIPQDWLAASATGTPKDCVAAIDRQFALGCDRVILHGSTPMELAPIVAAYKASREKDG</sequence>
<feature type="domain" description="Luciferase-like" evidence="2">
    <location>
        <begin position="8"/>
        <end position="314"/>
    </location>
</feature>
<dbReference type="SUPFAM" id="SSF51679">
    <property type="entry name" value="Bacterial luciferase-like"/>
    <property type="match status" value="1"/>
</dbReference>
<dbReference type="InterPro" id="IPR022378">
    <property type="entry name" value="F420_OxRdatse_MSMEG2249_pred"/>
</dbReference>
<dbReference type="AlphaFoldDB" id="A0A2U3NQN3"/>
<dbReference type="EMBL" id="FUFA01000002">
    <property type="protein sequence ID" value="SPM33725.1"/>
    <property type="molecule type" value="Genomic_DNA"/>
</dbReference>
<accession>A0A2U3NQN3</accession>
<dbReference type="Pfam" id="PF00296">
    <property type="entry name" value="Bac_luciferase"/>
    <property type="match status" value="1"/>
</dbReference>
<evidence type="ECO:0000256" key="1">
    <source>
        <dbReference type="ARBA" id="ARBA00023002"/>
    </source>
</evidence>
<dbReference type="STRING" id="1841860.GCA_900157375_01530"/>
<evidence type="ECO:0000313" key="3">
    <source>
        <dbReference type="EMBL" id="SPM33725.1"/>
    </source>
</evidence>
<dbReference type="PANTHER" id="PTHR43244">
    <property type="match status" value="1"/>
</dbReference>